<evidence type="ECO:0008006" key="4">
    <source>
        <dbReference type="Google" id="ProtNLM"/>
    </source>
</evidence>
<keyword evidence="1" id="KW-0472">Membrane</keyword>
<accession>A0ABP3WP02</accession>
<dbReference type="PANTHER" id="PTHR38602">
    <property type="entry name" value="INNER MEMBRANE PROTEIN-RELATED"/>
    <property type="match status" value="1"/>
</dbReference>
<dbReference type="RefSeq" id="WP_343857114.1">
    <property type="nucleotide sequence ID" value="NZ_BAAAFD010000002.1"/>
</dbReference>
<organism evidence="2 3">
    <name type="scientific">Aliiglaciecola litoralis</name>
    <dbReference type="NCBI Taxonomy" id="582857"/>
    <lineage>
        <taxon>Bacteria</taxon>
        <taxon>Pseudomonadati</taxon>
        <taxon>Pseudomonadota</taxon>
        <taxon>Gammaproteobacteria</taxon>
        <taxon>Alteromonadales</taxon>
        <taxon>Alteromonadaceae</taxon>
        <taxon>Aliiglaciecola</taxon>
    </lineage>
</organism>
<dbReference type="EMBL" id="BAAAFD010000002">
    <property type="protein sequence ID" value="GAA0854366.1"/>
    <property type="molecule type" value="Genomic_DNA"/>
</dbReference>
<evidence type="ECO:0000313" key="3">
    <source>
        <dbReference type="Proteomes" id="UP001500359"/>
    </source>
</evidence>
<name>A0ABP3WP02_9ALTE</name>
<dbReference type="Proteomes" id="UP001500359">
    <property type="component" value="Unassembled WGS sequence"/>
</dbReference>
<keyword evidence="1" id="KW-0812">Transmembrane</keyword>
<dbReference type="PANTHER" id="PTHR38602:SF1">
    <property type="entry name" value="INNER MEMBRANE PROTEIN"/>
    <property type="match status" value="1"/>
</dbReference>
<sequence length="62" mass="6654">MTDTLLLAAALVLIIEGIGPMLFTKRWRNYVLSVASLPPQQLRSVGGVMVVIGVVSLVFVLS</sequence>
<keyword evidence="3" id="KW-1185">Reference proteome</keyword>
<dbReference type="InterPro" id="IPR019201">
    <property type="entry name" value="DUF2065"/>
</dbReference>
<proteinExistence type="predicted"/>
<gene>
    <name evidence="2" type="ORF">GCM10009114_09830</name>
</gene>
<feature type="transmembrane region" description="Helical" evidence="1">
    <location>
        <begin position="41"/>
        <end position="61"/>
    </location>
</feature>
<protein>
    <recommendedName>
        <fullName evidence="4">DUF2065 domain-containing protein</fullName>
    </recommendedName>
</protein>
<reference evidence="3" key="1">
    <citation type="journal article" date="2019" name="Int. J. Syst. Evol. Microbiol.">
        <title>The Global Catalogue of Microorganisms (GCM) 10K type strain sequencing project: providing services to taxonomists for standard genome sequencing and annotation.</title>
        <authorList>
            <consortium name="The Broad Institute Genomics Platform"/>
            <consortium name="The Broad Institute Genome Sequencing Center for Infectious Disease"/>
            <person name="Wu L."/>
            <person name="Ma J."/>
        </authorList>
    </citation>
    <scope>NUCLEOTIDE SEQUENCE [LARGE SCALE GENOMIC DNA]</scope>
    <source>
        <strain evidence="3">JCM 15896</strain>
    </source>
</reference>
<comment type="caution">
    <text evidence="2">The sequence shown here is derived from an EMBL/GenBank/DDBJ whole genome shotgun (WGS) entry which is preliminary data.</text>
</comment>
<keyword evidence="1" id="KW-1133">Transmembrane helix</keyword>
<evidence type="ECO:0000256" key="1">
    <source>
        <dbReference type="SAM" id="Phobius"/>
    </source>
</evidence>
<evidence type="ECO:0000313" key="2">
    <source>
        <dbReference type="EMBL" id="GAA0854366.1"/>
    </source>
</evidence>
<dbReference type="Pfam" id="PF09838">
    <property type="entry name" value="DUF2065"/>
    <property type="match status" value="1"/>
</dbReference>